<reference evidence="9 10" key="1">
    <citation type="submission" date="2024-09" db="EMBL/GenBank/DDBJ databases">
        <authorList>
            <person name="Sun Q."/>
            <person name="Mori K."/>
        </authorList>
    </citation>
    <scope>NUCLEOTIDE SEQUENCE [LARGE SCALE GENOMIC DNA]</scope>
    <source>
        <strain evidence="9 10">ATCC 51285</strain>
    </source>
</reference>
<evidence type="ECO:0000313" key="9">
    <source>
        <dbReference type="EMBL" id="MFB9887721.1"/>
    </source>
</evidence>
<accession>A0ABV5ZEL3</accession>
<name>A0ABV5ZEL3_9GAMM</name>
<dbReference type="Pfam" id="PF01925">
    <property type="entry name" value="TauE"/>
    <property type="match status" value="1"/>
</dbReference>
<evidence type="ECO:0000256" key="6">
    <source>
        <dbReference type="ARBA" id="ARBA00022989"/>
    </source>
</evidence>
<dbReference type="PANTHER" id="PTHR30269">
    <property type="entry name" value="TRANSMEMBRANE PROTEIN YFCA"/>
    <property type="match status" value="1"/>
</dbReference>
<dbReference type="RefSeq" id="WP_027312654.1">
    <property type="nucleotide sequence ID" value="NZ_JBHLZN010000006.1"/>
</dbReference>
<comment type="caution">
    <text evidence="9">The sequence shown here is derived from an EMBL/GenBank/DDBJ whole genome shotgun (WGS) entry which is preliminary data.</text>
</comment>
<evidence type="ECO:0000256" key="4">
    <source>
        <dbReference type="ARBA" id="ARBA00022475"/>
    </source>
</evidence>
<keyword evidence="3" id="KW-0813">Transport</keyword>
<dbReference type="PANTHER" id="PTHR30269:SF37">
    <property type="entry name" value="MEMBRANE TRANSPORTER PROTEIN"/>
    <property type="match status" value="1"/>
</dbReference>
<comment type="subcellular location">
    <subcellularLocation>
        <location evidence="1 8">Cell membrane</location>
        <topology evidence="1 8">Multi-pass membrane protein</topology>
    </subcellularLocation>
</comment>
<evidence type="ECO:0000256" key="7">
    <source>
        <dbReference type="ARBA" id="ARBA00023136"/>
    </source>
</evidence>
<proteinExistence type="inferred from homology"/>
<protein>
    <recommendedName>
        <fullName evidence="8">Probable membrane transporter protein</fullName>
    </recommendedName>
</protein>
<evidence type="ECO:0000256" key="5">
    <source>
        <dbReference type="ARBA" id="ARBA00022692"/>
    </source>
</evidence>
<dbReference type="Proteomes" id="UP001589628">
    <property type="component" value="Unassembled WGS sequence"/>
</dbReference>
<evidence type="ECO:0000313" key="10">
    <source>
        <dbReference type="Proteomes" id="UP001589628"/>
    </source>
</evidence>
<keyword evidence="10" id="KW-1185">Reference proteome</keyword>
<gene>
    <name evidence="9" type="ORF">ACFFLH_14995</name>
</gene>
<evidence type="ECO:0000256" key="3">
    <source>
        <dbReference type="ARBA" id="ARBA00022448"/>
    </source>
</evidence>
<evidence type="ECO:0000256" key="8">
    <source>
        <dbReference type="RuleBase" id="RU363041"/>
    </source>
</evidence>
<keyword evidence="5" id="KW-0812">Transmembrane</keyword>
<comment type="similarity">
    <text evidence="2 8">Belongs to the 4-toluene sulfonate uptake permease (TSUP) (TC 2.A.102) family.</text>
</comment>
<dbReference type="EMBL" id="JBHLZN010000006">
    <property type="protein sequence ID" value="MFB9887721.1"/>
    <property type="molecule type" value="Genomic_DNA"/>
</dbReference>
<sequence length="255" mass="27332">MSWADSLVILAIIALGSYVQTLTGFAFGLIVVGSITLLGLAPIEFTAFVVSTLSLFNSLIAVWGYQRQVRWRWLLVILLSCVPFTVLGIWLLTHLGQQQASVLELLLGLSIIGCSGMMLLRPEPSKRESSASAFALSGGLAGLMGGLFGTFGPPVAYLMYRQPALLDGIRATLQALFCMTSILRIALALGAQQLDGQSYWISLLGIPVVIVGTLLGRRYQPPLSDSWMRRLAFGLLLLTGCSLSLSALVNVGLAD</sequence>
<organism evidence="9 10">
    <name type="scientific">Balneatrix alpica</name>
    <dbReference type="NCBI Taxonomy" id="75684"/>
    <lineage>
        <taxon>Bacteria</taxon>
        <taxon>Pseudomonadati</taxon>
        <taxon>Pseudomonadota</taxon>
        <taxon>Gammaproteobacteria</taxon>
        <taxon>Oceanospirillales</taxon>
        <taxon>Balneatrichaceae</taxon>
        <taxon>Balneatrix</taxon>
    </lineage>
</organism>
<keyword evidence="4 8" id="KW-1003">Cell membrane</keyword>
<keyword evidence="6" id="KW-1133">Transmembrane helix</keyword>
<dbReference type="InterPro" id="IPR002781">
    <property type="entry name" value="TM_pro_TauE-like"/>
</dbReference>
<keyword evidence="7" id="KW-0472">Membrane</keyword>
<evidence type="ECO:0000256" key="1">
    <source>
        <dbReference type="ARBA" id="ARBA00004651"/>
    </source>
</evidence>
<dbReference type="InterPro" id="IPR052017">
    <property type="entry name" value="TSUP"/>
</dbReference>
<evidence type="ECO:0000256" key="2">
    <source>
        <dbReference type="ARBA" id="ARBA00009142"/>
    </source>
</evidence>